<evidence type="ECO:0000313" key="4">
    <source>
        <dbReference type="Proteomes" id="UP000315971"/>
    </source>
</evidence>
<dbReference type="InterPro" id="IPR003790">
    <property type="entry name" value="GHL10"/>
</dbReference>
<evidence type="ECO:0000256" key="1">
    <source>
        <dbReference type="ARBA" id="ARBA00022729"/>
    </source>
</evidence>
<dbReference type="SMART" id="SM00060">
    <property type="entry name" value="FN3"/>
    <property type="match status" value="1"/>
</dbReference>
<dbReference type="InterPro" id="IPR013783">
    <property type="entry name" value="Ig-like_fold"/>
</dbReference>
<dbReference type="PANTHER" id="PTHR43405">
    <property type="entry name" value="GLYCOSYL HYDROLASE DIGH"/>
    <property type="match status" value="1"/>
</dbReference>
<name>A0A521AYN5_9SPHI</name>
<dbReference type="AlphaFoldDB" id="A0A521AYN5"/>
<gene>
    <name evidence="3" type="ORF">SAMN06265350_101524</name>
</gene>
<keyword evidence="3" id="KW-0449">Lipoprotein</keyword>
<feature type="domain" description="Fibronectin type-III" evidence="2">
    <location>
        <begin position="413"/>
        <end position="511"/>
    </location>
</feature>
<dbReference type="Pfam" id="PF02638">
    <property type="entry name" value="GHL10"/>
    <property type="match status" value="1"/>
</dbReference>
<protein>
    <submittedName>
        <fullName evidence="3">Uncharacterized lipoprotein YddW, UPF0748 family</fullName>
    </submittedName>
</protein>
<keyword evidence="4" id="KW-1185">Reference proteome</keyword>
<dbReference type="EMBL" id="FXSZ01000001">
    <property type="protein sequence ID" value="SMO39935.1"/>
    <property type="molecule type" value="Genomic_DNA"/>
</dbReference>
<evidence type="ECO:0000313" key="3">
    <source>
        <dbReference type="EMBL" id="SMO39935.1"/>
    </source>
</evidence>
<sequence>MLIKQHYKLLVLLFFIFGNYVCFAQNTNHPKREFRGVWIATVANIDWPNSNQLSASEQQDQFIYLLDQQKRDGINTVITQIRPAADAFYAKSREPWSSWLTGAQGRLPYPVYDPLQFMIEETHKRAMEFHAWFNPYRATHKSARGPVATNHITRTHPDWFFRYGGQLLFNPGLPEVRNYIVSVVMDVVRNYDIDGIHFDDYFYPYPEPNQTLQDWATFKKYPNGFTNIDDWRRNNVNLLIKMVHDSIKATKPYVKFGISPFGIWKNSVTDDDEGSLTDGGSSYYRQYADSREWIKQGWVDYMLPQVYFQIGHPKADFETLVDWWNTNNYGRHIYIGMGAYRIGSDPAWRRATHMPDELKITRSYENVQGQAWFSAKSLIRNIQGFTDTLRNNYYRYQALPPTMPWIDSIPPNAPKEFIAVQTNPGVVKLSWKAPDVAKDGGTARGYVIYRFTKNEATNILDAKHIITVVYNETSFTDTEPKPKQRYVYVITALDRLQNESVDWCVSSVLLN</sequence>
<dbReference type="Proteomes" id="UP000315971">
    <property type="component" value="Unassembled WGS sequence"/>
</dbReference>
<proteinExistence type="predicted"/>
<dbReference type="PANTHER" id="PTHR43405:SF1">
    <property type="entry name" value="GLYCOSYL HYDROLASE DIGH"/>
    <property type="match status" value="1"/>
</dbReference>
<dbReference type="Gene3D" id="2.60.40.10">
    <property type="entry name" value="Immunoglobulins"/>
    <property type="match status" value="1"/>
</dbReference>
<accession>A0A521AYN5</accession>
<keyword evidence="1" id="KW-0732">Signal</keyword>
<organism evidence="3 4">
    <name type="scientific">Solitalea koreensis</name>
    <dbReference type="NCBI Taxonomy" id="543615"/>
    <lineage>
        <taxon>Bacteria</taxon>
        <taxon>Pseudomonadati</taxon>
        <taxon>Bacteroidota</taxon>
        <taxon>Sphingobacteriia</taxon>
        <taxon>Sphingobacteriales</taxon>
        <taxon>Sphingobacteriaceae</taxon>
        <taxon>Solitalea</taxon>
    </lineage>
</organism>
<dbReference type="InterPro" id="IPR003961">
    <property type="entry name" value="FN3_dom"/>
</dbReference>
<dbReference type="Gene3D" id="3.20.20.80">
    <property type="entry name" value="Glycosidases"/>
    <property type="match status" value="1"/>
</dbReference>
<dbReference type="SUPFAM" id="SSF49265">
    <property type="entry name" value="Fibronectin type III"/>
    <property type="match status" value="1"/>
</dbReference>
<reference evidence="3 4" key="1">
    <citation type="submission" date="2017-05" db="EMBL/GenBank/DDBJ databases">
        <authorList>
            <person name="Varghese N."/>
            <person name="Submissions S."/>
        </authorList>
    </citation>
    <scope>NUCLEOTIDE SEQUENCE [LARGE SCALE GENOMIC DNA]</scope>
    <source>
        <strain evidence="3 4">DSM 21342</strain>
    </source>
</reference>
<dbReference type="SUPFAM" id="SSF51445">
    <property type="entry name" value="(Trans)glycosidases"/>
    <property type="match status" value="1"/>
</dbReference>
<dbReference type="InterPro" id="IPR036116">
    <property type="entry name" value="FN3_sf"/>
</dbReference>
<dbReference type="CDD" id="cd00063">
    <property type="entry name" value="FN3"/>
    <property type="match status" value="1"/>
</dbReference>
<dbReference type="InterPro" id="IPR017853">
    <property type="entry name" value="GH"/>
</dbReference>
<dbReference type="RefSeq" id="WP_142601195.1">
    <property type="nucleotide sequence ID" value="NZ_FXSZ01000001.1"/>
</dbReference>
<dbReference type="OrthoDB" id="9773203at2"/>
<evidence type="ECO:0000259" key="2">
    <source>
        <dbReference type="PROSITE" id="PS50853"/>
    </source>
</evidence>
<dbReference type="PROSITE" id="PS50853">
    <property type="entry name" value="FN3"/>
    <property type="match status" value="1"/>
</dbReference>
<dbReference type="InterPro" id="IPR052177">
    <property type="entry name" value="Divisome_Glycosyl_Hydrolase"/>
</dbReference>